<proteinExistence type="predicted"/>
<dbReference type="AlphaFoldDB" id="A0A2T9XB40"/>
<sequence length="109" mass="12829">MSWILRKYFLKEIFDEIEKDLTLDPEILRLIMPVKYPQLNGVEELKKMIKELGIEGIEIKESKEPIDERRRATAISSNMSPINIEDPIEVLWKIAERFKGDGLENRKSK</sequence>
<evidence type="ECO:0000313" key="2">
    <source>
        <dbReference type="Proteomes" id="UP000245638"/>
    </source>
</evidence>
<dbReference type="Proteomes" id="UP000245638">
    <property type="component" value="Unassembled WGS sequence"/>
</dbReference>
<name>A0A2T9XB40_9CREN</name>
<comment type="caution">
    <text evidence="1">The sequence shown here is derived from an EMBL/GenBank/DDBJ whole genome shotgun (WGS) entry which is preliminary data.</text>
</comment>
<evidence type="ECO:0000313" key="1">
    <source>
        <dbReference type="EMBL" id="PVU77285.1"/>
    </source>
</evidence>
<protein>
    <submittedName>
        <fullName evidence="1">Uncharacterized protein</fullName>
    </submittedName>
</protein>
<organism evidence="1 2">
    <name type="scientific">Acidianus hospitalis</name>
    <dbReference type="NCBI Taxonomy" id="563177"/>
    <lineage>
        <taxon>Archaea</taxon>
        <taxon>Thermoproteota</taxon>
        <taxon>Thermoprotei</taxon>
        <taxon>Sulfolobales</taxon>
        <taxon>Sulfolobaceae</taxon>
        <taxon>Acidianus</taxon>
    </lineage>
</organism>
<gene>
    <name evidence="1" type="ORF">DDW13_01140</name>
</gene>
<reference evidence="1 2" key="1">
    <citation type="journal article" date="2015" name="Appl. Environ. Microbiol.">
        <title>Nanoarchaeota, Their Sulfolobales Host, and Nanoarchaeota Virus Distribution across Yellowstone National Park Hot Springs.</title>
        <authorList>
            <person name="Munson-McGee J.H."/>
            <person name="Field E.K."/>
            <person name="Bateson M."/>
            <person name="Rooney C."/>
            <person name="Stepanauskas R."/>
            <person name="Young M.J."/>
        </authorList>
    </citation>
    <scope>NUCLEOTIDE SEQUENCE [LARGE SCALE GENOMIC DNA]</scope>
    <source>
        <strain evidence="1">SCGC AC-742_N10</strain>
    </source>
</reference>
<dbReference type="EMBL" id="QEFD01000037">
    <property type="protein sequence ID" value="PVU77285.1"/>
    <property type="molecule type" value="Genomic_DNA"/>
</dbReference>
<accession>A0A2T9XB40</accession>